<dbReference type="AlphaFoldDB" id="A0A5C4M8M5"/>
<evidence type="ECO:0000313" key="1">
    <source>
        <dbReference type="EMBL" id="TNC29456.1"/>
    </source>
</evidence>
<dbReference type="EMBL" id="VDFW01000001">
    <property type="protein sequence ID" value="TNC29456.1"/>
    <property type="molecule type" value="Genomic_DNA"/>
</dbReference>
<comment type="caution">
    <text evidence="1">The sequence shown here is derived from an EMBL/GenBank/DDBJ whole genome shotgun (WGS) entry which is preliminary data.</text>
</comment>
<dbReference type="Gene3D" id="3.20.20.370">
    <property type="entry name" value="Glycoside hydrolase/deacetylase"/>
    <property type="match status" value="1"/>
</dbReference>
<dbReference type="Proteomes" id="UP000305546">
    <property type="component" value="Unassembled WGS sequence"/>
</dbReference>
<accession>A0A5C4M8M5</accession>
<dbReference type="InterPro" id="IPR011330">
    <property type="entry name" value="Glyco_hydro/deAcase_b/a-brl"/>
</dbReference>
<dbReference type="RefSeq" id="WP_139094527.1">
    <property type="nucleotide sequence ID" value="NZ_VDFW01000001.1"/>
</dbReference>
<proteinExistence type="predicted"/>
<dbReference type="SUPFAM" id="SSF88713">
    <property type="entry name" value="Glycoside hydrolase/deacetylase"/>
    <property type="match status" value="1"/>
</dbReference>
<dbReference type="CDD" id="cd10979">
    <property type="entry name" value="CE4_PuuE_like"/>
    <property type="match status" value="1"/>
</dbReference>
<reference evidence="1 2" key="1">
    <citation type="submission" date="2019-06" db="EMBL/GenBank/DDBJ databases">
        <title>Amycolatopsis alkalitolerans sp. nov., isolated from Gastrodia elata Blume.</title>
        <authorList>
            <person name="Narsing Rao M.P."/>
            <person name="Li W.J."/>
        </authorList>
    </citation>
    <scope>NUCLEOTIDE SEQUENCE [LARGE SCALE GENOMIC DNA]</scope>
    <source>
        <strain evidence="1 2">SYSUP0005</strain>
    </source>
</reference>
<dbReference type="PANTHER" id="PTHR43123:SF4">
    <property type="entry name" value="POLYSACCHARIDE DEACETYLASE"/>
    <property type="match status" value="1"/>
</dbReference>
<dbReference type="PANTHER" id="PTHR43123">
    <property type="entry name" value="POLYSACCHARIDE DEACETYLASE-RELATED"/>
    <property type="match status" value="1"/>
</dbReference>
<protein>
    <submittedName>
        <fullName evidence="1">Polysaccharide deacetylase</fullName>
    </submittedName>
</protein>
<dbReference type="GO" id="GO:0005975">
    <property type="term" value="P:carbohydrate metabolic process"/>
    <property type="evidence" value="ECO:0007669"/>
    <property type="project" value="InterPro"/>
</dbReference>
<dbReference type="OrthoDB" id="9787041at2"/>
<sequence length="287" mass="31834">MEHELYPYSPIASRPPLSFPNGARLAFYAGLNIEHFRIGTPFPGTAGTVPDPMSYGWRDYGNRVGIWRLMDLFDDVGIRATGIINSEVCTEYPEIIKAGVERNWAWVAHGKTNSIFQAGMAPDEEEQFLAEMFATLDASLPARPRGWLGPGLNETFTTPRLLAEAGLTYLLDWCCDDQPFPLNIPGMLSVPYGIDVNDYVLFTSNPALTGPDYERIVLDQFEQLLDDSATTGRVLALPLHTFIVGQPFRAKYLARVLRAITSTPEVWVCTGDDIAEHYASIGPEQAT</sequence>
<evidence type="ECO:0000313" key="2">
    <source>
        <dbReference type="Proteomes" id="UP000305546"/>
    </source>
</evidence>
<gene>
    <name evidence="1" type="ORF">FG385_00285</name>
</gene>
<keyword evidence="2" id="KW-1185">Reference proteome</keyword>
<organism evidence="1 2">
    <name type="scientific">Amycolatopsis alkalitolerans</name>
    <dbReference type="NCBI Taxonomy" id="2547244"/>
    <lineage>
        <taxon>Bacteria</taxon>
        <taxon>Bacillati</taxon>
        <taxon>Actinomycetota</taxon>
        <taxon>Actinomycetes</taxon>
        <taxon>Pseudonocardiales</taxon>
        <taxon>Pseudonocardiaceae</taxon>
        <taxon>Amycolatopsis</taxon>
    </lineage>
</organism>
<name>A0A5C4M8M5_9PSEU</name>